<dbReference type="Gene3D" id="3.40.50.300">
    <property type="entry name" value="P-loop containing nucleotide triphosphate hydrolases"/>
    <property type="match status" value="1"/>
</dbReference>
<keyword evidence="2" id="KW-0433">Leucine-rich repeat</keyword>
<dbReference type="InterPro" id="IPR036388">
    <property type="entry name" value="WH-like_DNA-bd_sf"/>
</dbReference>
<feature type="domain" description="Disease resistance protein winged helix" evidence="8">
    <location>
        <begin position="441"/>
        <end position="518"/>
    </location>
</feature>
<dbReference type="PANTHER" id="PTHR23155:SF1193">
    <property type="entry name" value="DISEASE RESISTANCE PROTEIN RPP13-RELATED"/>
    <property type="match status" value="1"/>
</dbReference>
<organism evidence="10 11">
    <name type="scientific">Acorus calamus</name>
    <name type="common">Sweet flag</name>
    <dbReference type="NCBI Taxonomy" id="4465"/>
    <lineage>
        <taxon>Eukaryota</taxon>
        <taxon>Viridiplantae</taxon>
        <taxon>Streptophyta</taxon>
        <taxon>Embryophyta</taxon>
        <taxon>Tracheophyta</taxon>
        <taxon>Spermatophyta</taxon>
        <taxon>Magnoliopsida</taxon>
        <taxon>Liliopsida</taxon>
        <taxon>Acoraceae</taxon>
        <taxon>Acorus</taxon>
    </lineage>
</organism>
<evidence type="ECO:0000259" key="7">
    <source>
        <dbReference type="Pfam" id="PF18052"/>
    </source>
</evidence>
<dbReference type="GO" id="GO:0042742">
    <property type="term" value="P:defense response to bacterium"/>
    <property type="evidence" value="ECO:0007669"/>
    <property type="project" value="UniProtKB-ARBA"/>
</dbReference>
<dbReference type="Pfam" id="PF00931">
    <property type="entry name" value="NB-ARC"/>
    <property type="match status" value="2"/>
</dbReference>
<dbReference type="Pfam" id="PF23598">
    <property type="entry name" value="LRR_14"/>
    <property type="match status" value="1"/>
</dbReference>
<evidence type="ECO:0000313" key="11">
    <source>
        <dbReference type="Proteomes" id="UP001180020"/>
    </source>
</evidence>
<keyword evidence="11" id="KW-1185">Reference proteome</keyword>
<proteinExistence type="inferred from homology"/>
<accession>A0AAV9D7Z6</accession>
<dbReference type="Proteomes" id="UP001180020">
    <property type="component" value="Unassembled WGS sequence"/>
</dbReference>
<dbReference type="GO" id="GO:0002758">
    <property type="term" value="P:innate immune response-activating signaling pathway"/>
    <property type="evidence" value="ECO:0007669"/>
    <property type="project" value="UniProtKB-ARBA"/>
</dbReference>
<keyword evidence="4" id="KW-0547">Nucleotide-binding</keyword>
<dbReference type="CDD" id="cd14798">
    <property type="entry name" value="RX-CC_like"/>
    <property type="match status" value="1"/>
</dbReference>
<dbReference type="InterPro" id="IPR038005">
    <property type="entry name" value="RX-like_CC"/>
</dbReference>
<dbReference type="EMBL" id="JAUJYO010000015">
    <property type="protein sequence ID" value="KAK1297061.1"/>
    <property type="molecule type" value="Genomic_DNA"/>
</dbReference>
<name>A0AAV9D7Z6_ACOCL</name>
<dbReference type="InterPro" id="IPR055414">
    <property type="entry name" value="LRR_R13L4/SHOC2-like"/>
</dbReference>
<dbReference type="PANTHER" id="PTHR23155">
    <property type="entry name" value="DISEASE RESISTANCE PROTEIN RP"/>
    <property type="match status" value="1"/>
</dbReference>
<feature type="domain" description="Disease resistance N-terminal" evidence="7">
    <location>
        <begin position="5"/>
        <end position="89"/>
    </location>
</feature>
<dbReference type="InterPro" id="IPR042197">
    <property type="entry name" value="Apaf_helical"/>
</dbReference>
<reference evidence="10" key="1">
    <citation type="journal article" date="2023" name="Nat. Commun.">
        <title>Diploid and tetraploid genomes of Acorus and the evolution of monocots.</title>
        <authorList>
            <person name="Ma L."/>
            <person name="Liu K.W."/>
            <person name="Li Z."/>
            <person name="Hsiao Y.Y."/>
            <person name="Qi Y."/>
            <person name="Fu T."/>
            <person name="Tang G.D."/>
            <person name="Zhang D."/>
            <person name="Sun W.H."/>
            <person name="Liu D.K."/>
            <person name="Li Y."/>
            <person name="Chen G.Z."/>
            <person name="Liu X.D."/>
            <person name="Liao X.Y."/>
            <person name="Jiang Y.T."/>
            <person name="Yu X."/>
            <person name="Hao Y."/>
            <person name="Huang J."/>
            <person name="Zhao X.W."/>
            <person name="Ke S."/>
            <person name="Chen Y.Y."/>
            <person name="Wu W.L."/>
            <person name="Hsu J.L."/>
            <person name="Lin Y.F."/>
            <person name="Huang M.D."/>
            <person name="Li C.Y."/>
            <person name="Huang L."/>
            <person name="Wang Z.W."/>
            <person name="Zhao X."/>
            <person name="Zhong W.Y."/>
            <person name="Peng D.H."/>
            <person name="Ahmad S."/>
            <person name="Lan S."/>
            <person name="Zhang J.S."/>
            <person name="Tsai W.C."/>
            <person name="Van de Peer Y."/>
            <person name="Liu Z.J."/>
        </authorList>
    </citation>
    <scope>NUCLEOTIDE SEQUENCE</scope>
    <source>
        <strain evidence="10">CP</strain>
    </source>
</reference>
<dbReference type="Gene3D" id="1.10.8.430">
    <property type="entry name" value="Helical domain of apoptotic protease-activating factors"/>
    <property type="match status" value="1"/>
</dbReference>
<dbReference type="GO" id="GO:0043531">
    <property type="term" value="F:ADP binding"/>
    <property type="evidence" value="ECO:0007669"/>
    <property type="project" value="InterPro"/>
</dbReference>
<dbReference type="AlphaFoldDB" id="A0AAV9D7Z6"/>
<evidence type="ECO:0000256" key="2">
    <source>
        <dbReference type="ARBA" id="ARBA00022614"/>
    </source>
</evidence>
<feature type="domain" description="NB-ARC" evidence="6">
    <location>
        <begin position="226"/>
        <end position="354"/>
    </location>
</feature>
<dbReference type="FunFam" id="1.10.10.10:FF:000322">
    <property type="entry name" value="Probable disease resistance protein At1g63360"/>
    <property type="match status" value="1"/>
</dbReference>
<keyword evidence="3" id="KW-0677">Repeat</keyword>
<dbReference type="Gene3D" id="1.20.5.4130">
    <property type="match status" value="1"/>
</dbReference>
<dbReference type="Pfam" id="PF23559">
    <property type="entry name" value="WHD_DRP"/>
    <property type="match status" value="1"/>
</dbReference>
<evidence type="ECO:0000256" key="4">
    <source>
        <dbReference type="ARBA" id="ARBA00022741"/>
    </source>
</evidence>
<feature type="domain" description="NB-ARC" evidence="6">
    <location>
        <begin position="163"/>
        <end position="202"/>
    </location>
</feature>
<dbReference type="InterPro" id="IPR002182">
    <property type="entry name" value="NB-ARC"/>
</dbReference>
<dbReference type="SUPFAM" id="SSF52540">
    <property type="entry name" value="P-loop containing nucleoside triphosphate hydrolases"/>
    <property type="match status" value="1"/>
</dbReference>
<dbReference type="InterPro" id="IPR058922">
    <property type="entry name" value="WHD_DRP"/>
</dbReference>
<evidence type="ECO:0000313" key="10">
    <source>
        <dbReference type="EMBL" id="KAK1297061.1"/>
    </source>
</evidence>
<dbReference type="Gene3D" id="3.80.10.10">
    <property type="entry name" value="Ribonuclease Inhibitor"/>
    <property type="match status" value="2"/>
</dbReference>
<reference evidence="10" key="2">
    <citation type="submission" date="2023-06" db="EMBL/GenBank/DDBJ databases">
        <authorList>
            <person name="Ma L."/>
            <person name="Liu K.-W."/>
            <person name="Li Z."/>
            <person name="Hsiao Y.-Y."/>
            <person name="Qi Y."/>
            <person name="Fu T."/>
            <person name="Tang G."/>
            <person name="Zhang D."/>
            <person name="Sun W.-H."/>
            <person name="Liu D.-K."/>
            <person name="Li Y."/>
            <person name="Chen G.-Z."/>
            <person name="Liu X.-D."/>
            <person name="Liao X.-Y."/>
            <person name="Jiang Y.-T."/>
            <person name="Yu X."/>
            <person name="Hao Y."/>
            <person name="Huang J."/>
            <person name="Zhao X.-W."/>
            <person name="Ke S."/>
            <person name="Chen Y.-Y."/>
            <person name="Wu W.-L."/>
            <person name="Hsu J.-L."/>
            <person name="Lin Y.-F."/>
            <person name="Huang M.-D."/>
            <person name="Li C.-Y."/>
            <person name="Huang L."/>
            <person name="Wang Z.-W."/>
            <person name="Zhao X."/>
            <person name="Zhong W.-Y."/>
            <person name="Peng D.-H."/>
            <person name="Ahmad S."/>
            <person name="Lan S."/>
            <person name="Zhang J.-S."/>
            <person name="Tsai W.-C."/>
            <person name="Van De Peer Y."/>
            <person name="Liu Z.-J."/>
        </authorList>
    </citation>
    <scope>NUCLEOTIDE SEQUENCE</scope>
    <source>
        <strain evidence="10">CP</strain>
        <tissue evidence="10">Leaves</tissue>
    </source>
</reference>
<evidence type="ECO:0000256" key="1">
    <source>
        <dbReference type="ARBA" id="ARBA00008894"/>
    </source>
</evidence>
<evidence type="ECO:0000259" key="9">
    <source>
        <dbReference type="Pfam" id="PF23598"/>
    </source>
</evidence>
<dbReference type="PRINTS" id="PR00364">
    <property type="entry name" value="DISEASERSIST"/>
</dbReference>
<dbReference type="Pfam" id="PF18052">
    <property type="entry name" value="Rx_N"/>
    <property type="match status" value="1"/>
</dbReference>
<dbReference type="InterPro" id="IPR032675">
    <property type="entry name" value="LRR_dom_sf"/>
</dbReference>
<comment type="similarity">
    <text evidence="1">Belongs to the disease resistance NB-LRR family.</text>
</comment>
<protein>
    <submittedName>
        <fullName evidence="10">Disease resistance protein</fullName>
    </submittedName>
</protein>
<evidence type="ECO:0000259" key="8">
    <source>
        <dbReference type="Pfam" id="PF23559"/>
    </source>
</evidence>
<gene>
    <name evidence="10" type="ORF">QJS10_CPB15g01174</name>
</gene>
<dbReference type="Gene3D" id="1.10.10.10">
    <property type="entry name" value="Winged helix-like DNA-binding domain superfamily/Winged helix DNA-binding domain"/>
    <property type="match status" value="1"/>
</dbReference>
<evidence type="ECO:0000256" key="3">
    <source>
        <dbReference type="ARBA" id="ARBA00022737"/>
    </source>
</evidence>
<dbReference type="SUPFAM" id="SSF52058">
    <property type="entry name" value="L domain-like"/>
    <property type="match status" value="1"/>
</dbReference>
<dbReference type="InterPro" id="IPR044974">
    <property type="entry name" value="Disease_R_plants"/>
</dbReference>
<evidence type="ECO:0000259" key="6">
    <source>
        <dbReference type="Pfam" id="PF00931"/>
    </source>
</evidence>
<comment type="caution">
    <text evidence="10">The sequence shown here is derived from an EMBL/GenBank/DDBJ whole genome shotgun (WGS) entry which is preliminary data.</text>
</comment>
<dbReference type="InterPro" id="IPR041118">
    <property type="entry name" value="Rx_N"/>
</dbReference>
<keyword evidence="5" id="KW-0611">Plant defense</keyword>
<sequence length="913" mass="104894">MANAAVSYLLGKVDQLIQKAFKLSDVPDEVRKLKDQFSLLQEFLKEVNGRPNDDRKLRNEWLKRLRTAVNEVEDIIDDYVLDIEYRKKSCIIRVWRNSRNLIKYRDTGASITAITEKIKDIFSDEGRYKIQIASDPVLTTDLQRRKPTDIYPEIHDEIIGFDDDARRVVSQLTVPGDELRVVTIVGMGGLGKTTLAKKVYNVLLEEKVYSVHLAKKLYSVLPAKKRYNVEMGFECVAWVSVGQNCKEEQLLKELIKNTTHCDLEDLNKMGRNKLEDELNQYLKNKRFLIVMDDVWEDGLWKSIERAFRDIKNGSRVLFTSRSYSVAMSANPNEDPYELRFLNENERRELFNKKVSLPSEIPTELNKMFDELVEKCKGLPLAIVVLSGLLADDEWNALNCRKVLDTLDWRFDPRMKDCSDVLALSYRDMPDELKSCFLYLGLFPLNAEIRSSKLKMLWIAEGFVEAQTRKQPEYIAEEYLEKLYQRSLIQVAAKKSYGRSRRTCGIKSCRIHDLLRDLAISVSKCEFHCVYENQYSEMPSNVCRRLSIHGNVSNEVPPNKSSPSLRSLLCFNRKQFDLTPLVQGLRFLKVIDMEDVDIIALPEEVGRLIHLRFLGLKNTNLESIPSTVGDLFNLQTFDIRSNGKLKVPASVWKLKNLRHFYLDWCSPSQIQGFSNIHTLNGIAAGGWIEKSLSKLITLSKLGITKISLDHGTALSNALPMLKCLRYLALKTEGQSPVPTNLQFSVLENLYLLTLFGRLGELPNNFPSMLTKLSLRWSRLNKDPLPILGNLQSLESLKLLKDSYTGTKMVCHSSCFPKLKFLTFEELDNLQEWKVEDGAMTSLRHLVVSKCKKLEMLPEGLKHAKSFQELELAGMPVSFRNRVQQDFGESWRSIHRTTSIIFIHTANQLLAGFMR</sequence>
<feature type="domain" description="Disease resistance R13L4/SHOC-2-like LRR" evidence="9">
    <location>
        <begin position="564"/>
        <end position="853"/>
    </location>
</feature>
<dbReference type="GO" id="GO:0009626">
    <property type="term" value="P:plant-type hypersensitive response"/>
    <property type="evidence" value="ECO:0007669"/>
    <property type="project" value="UniProtKB-ARBA"/>
</dbReference>
<evidence type="ECO:0000256" key="5">
    <source>
        <dbReference type="ARBA" id="ARBA00022821"/>
    </source>
</evidence>
<dbReference type="InterPro" id="IPR027417">
    <property type="entry name" value="P-loop_NTPase"/>
</dbReference>